<organism evidence="1 2">
    <name type="scientific">Flavilitoribacter nigricans (strain ATCC 23147 / DSM 23189 / NBRC 102662 / NCIMB 1420 / SS-2)</name>
    <name type="common">Lewinella nigricans</name>
    <dbReference type="NCBI Taxonomy" id="1122177"/>
    <lineage>
        <taxon>Bacteria</taxon>
        <taxon>Pseudomonadati</taxon>
        <taxon>Bacteroidota</taxon>
        <taxon>Saprospiria</taxon>
        <taxon>Saprospirales</taxon>
        <taxon>Lewinellaceae</taxon>
        <taxon>Flavilitoribacter</taxon>
    </lineage>
</organism>
<evidence type="ECO:0000313" key="2">
    <source>
        <dbReference type="Proteomes" id="UP000223913"/>
    </source>
</evidence>
<comment type="caution">
    <text evidence="1">The sequence shown here is derived from an EMBL/GenBank/DDBJ whole genome shotgun (WGS) entry which is preliminary data.</text>
</comment>
<evidence type="ECO:0000313" key="1">
    <source>
        <dbReference type="EMBL" id="PHN01993.1"/>
    </source>
</evidence>
<dbReference type="Proteomes" id="UP000223913">
    <property type="component" value="Unassembled WGS sequence"/>
</dbReference>
<protein>
    <submittedName>
        <fullName evidence="1">Uncharacterized protein</fullName>
    </submittedName>
</protein>
<keyword evidence="2" id="KW-1185">Reference proteome</keyword>
<proteinExistence type="predicted"/>
<gene>
    <name evidence="1" type="ORF">CRP01_34370</name>
</gene>
<sequence>MASPPVSNIPIVLFPLKLETRFVGNQLWIRAFPDSAFLQSHDPRLTQDERSAAVAFKELTTREEKKAAWEDLVNRYGTYRAAWLAQISKEEIALQQQQAAEHGLEKAEDEATAFFLKWLPDRLVFSLYKKDKPYDPIEVRGDKIDREGLTLLSKEEKWLTDFEEAVRLGMGTKVFFTETETEFEKVIVSGLRYAEDPLTPARGLADLFHNHQYTEGFSFLHYGTPTNNTETAKSGYSARDEFDATGSFKHSVQGFDLDSDDRAAGSRLARALGLETDDLRHVQHADIRDPALSVLFQEATWFALGAQPLLMLFGDQISNEMYQELWEHYAQFVSAKGRYAALKIGNQPYGVLPVMHFRKSLTNDTKGRGGKIRSSDQLSDKMWTLFALLLNRWSRMAVDDPKVVPRLGDEEDTYLEILRILSMQESAHTYQIRPLEYHHFQKRWHRWLRQVATPSTGMPAINTSDPIREDYDLLRENIESIKRIFEAVRIDEHTVIDLKSTFGIEDETLYRSPLLSFKAADTQLVGFESGNSVLLNEFGVSNDNETGSELAGKGFSITEDNLDQLQAFIDRLQATETTDLLQLMRIGASSLFSDLLIRSYQQAIRLYYRNVTYNPTISELQGAAVMRIGTILKSEGSEVIRGENVLTISRKDQLGNELPAIPVNAPFDGVIENISATPGAEFYPIDPLFTLKDEIHYRATKNRMIGLIQQIIDACRAMETPTARKQAQTEAIREVMDLNSYRLDAWMTSLADRKIKEMRRLPTFEKGIYFGAYGWVEQLNRNQAQPVKVIGDINHPDRLTVDYTGEGGIIHAPGPAQAVASAIFKNSFLSYRDEAESSNPFTLNLTSERLQKSNFLLDGIRQGQQLEALLGYQLERLLHEHPRTEEQRALYNGDLHEEIYILREAFPLYENVSAAQTGFVHLSVINGSMIIEKANDEQHFEEDLKKIIQQKKIAIIRHYVAKLADALDSCMDTLFYEAGYQVTQGNLSQAAAALDATKGEVDPPSIESTKTRIPGTGISHQFMMVFPEANTTYTTDNCRALAEPTLESWLEKVIGDLQKVSCMVDLLDPEKEDLVESVEVKLSDLNIGYLDLLYLSRDELDEGAGELELRIWNQVVAEKGTQARNFRYRISTFAGEGSQSLASVQQVARYTLDLLQKCRPIQSADIKLEEEEAVYERSALNAVKSRLEEIVERLRNVDLKDTSDLAFLARLDMEDIKTTILNNLPINEARANLLIREKLDATIALLTQYEETALFEAAFDQLKQVAQTLFGPEFLLLPPASLSTTFTDLLNDNRPQLLIGDHSTSQDGRVWGQSRIQNWMQSVAQVYEQTEVFEDWMMVSEVWRTRMDLANTGKYKVVQGPTRLEYPWVGLPKNDISTILQQHYQSGEIYTHTASGAAYPLDNGDYYPEGCESTVVYISEDRSFTTSQPIFGLLIEAFTEHIPHKKVETGLSFHYDAPNNQAPQAILLAVHPDALESGSTLWEEEELRDIIYDTMDLYKIRMVDLEALKEYGYVLPMPYWINT</sequence>
<name>A0A2D0N2N3_FLAN2</name>
<accession>A0A2D0N2N3</accession>
<dbReference type="EMBL" id="PDUD01000046">
    <property type="protein sequence ID" value="PHN01993.1"/>
    <property type="molecule type" value="Genomic_DNA"/>
</dbReference>
<reference evidence="1 2" key="1">
    <citation type="submission" date="2017-10" db="EMBL/GenBank/DDBJ databases">
        <title>The draft genome sequence of Lewinella nigricans NBRC 102662.</title>
        <authorList>
            <person name="Wang K."/>
        </authorList>
    </citation>
    <scope>NUCLEOTIDE SEQUENCE [LARGE SCALE GENOMIC DNA]</scope>
    <source>
        <strain evidence="1 2">NBRC 102662</strain>
    </source>
</reference>
<dbReference type="Gene3D" id="2.40.50.100">
    <property type="match status" value="1"/>
</dbReference>